<comment type="caution">
    <text evidence="1">The sequence shown here is derived from an EMBL/GenBank/DDBJ whole genome shotgun (WGS) entry which is preliminary data.</text>
</comment>
<gene>
    <name evidence="1" type="ORF">HNR67_007360</name>
</gene>
<dbReference type="Gene3D" id="3.40.50.300">
    <property type="entry name" value="P-loop containing nucleotide triphosphate hydrolases"/>
    <property type="match status" value="1"/>
</dbReference>
<dbReference type="GO" id="GO:0016301">
    <property type="term" value="F:kinase activity"/>
    <property type="evidence" value="ECO:0007669"/>
    <property type="project" value="UniProtKB-KW"/>
</dbReference>
<keyword evidence="2" id="KW-1185">Reference proteome</keyword>
<dbReference type="PANTHER" id="PTHR37816">
    <property type="entry name" value="YALI0E33011P"/>
    <property type="match status" value="1"/>
</dbReference>
<protein>
    <submittedName>
        <fullName evidence="1">Adenylate kinase family enzyme</fullName>
    </submittedName>
</protein>
<dbReference type="InterPro" id="IPR027417">
    <property type="entry name" value="P-loop_NTPase"/>
</dbReference>
<proteinExistence type="predicted"/>
<name>A0A7W7CHU2_9PSEU</name>
<keyword evidence="1" id="KW-0418">Kinase</keyword>
<keyword evidence="1" id="KW-0808">Transferase</keyword>
<dbReference type="Proteomes" id="UP000533598">
    <property type="component" value="Unassembled WGS sequence"/>
</dbReference>
<dbReference type="EMBL" id="JACHMH010000001">
    <property type="protein sequence ID" value="MBB4681242.1"/>
    <property type="molecule type" value="Genomic_DNA"/>
</dbReference>
<dbReference type="RefSeq" id="WP_312988904.1">
    <property type="nucleotide sequence ID" value="NZ_BAAAUI010000051.1"/>
</dbReference>
<evidence type="ECO:0000313" key="1">
    <source>
        <dbReference type="EMBL" id="MBB4681242.1"/>
    </source>
</evidence>
<organism evidence="1 2">
    <name type="scientific">Crossiella cryophila</name>
    <dbReference type="NCBI Taxonomy" id="43355"/>
    <lineage>
        <taxon>Bacteria</taxon>
        <taxon>Bacillati</taxon>
        <taxon>Actinomycetota</taxon>
        <taxon>Actinomycetes</taxon>
        <taxon>Pseudonocardiales</taxon>
        <taxon>Pseudonocardiaceae</taxon>
        <taxon>Crossiella</taxon>
    </lineage>
</organism>
<evidence type="ECO:0000313" key="2">
    <source>
        <dbReference type="Proteomes" id="UP000533598"/>
    </source>
</evidence>
<dbReference type="InterPro" id="IPR052922">
    <property type="entry name" value="Cytidylate_Kinase-2"/>
</dbReference>
<sequence length="182" mass="21180">MLLHWAEPLSQKPRRILVAGASGAGKTTMVRELARIFAAPAVELDALYHGPQWIPRPTFLAEVTEFANSESWVCEWQYESVRPLLAERADLMVWLDHPRHTVIRRVTWRTLSRRGRREPLWNGEQEPPLHTILTDPEHVIRWAWTTYPKVRARVREMLPTPLPVVRLCGQRQTDAWLRSIVG</sequence>
<dbReference type="AlphaFoldDB" id="A0A7W7CHU2"/>
<dbReference type="PANTHER" id="PTHR37816:SF1">
    <property type="entry name" value="TOXIN"/>
    <property type="match status" value="1"/>
</dbReference>
<reference evidence="1 2" key="1">
    <citation type="submission" date="2020-08" db="EMBL/GenBank/DDBJ databases">
        <title>Sequencing the genomes of 1000 actinobacteria strains.</title>
        <authorList>
            <person name="Klenk H.-P."/>
        </authorList>
    </citation>
    <scope>NUCLEOTIDE SEQUENCE [LARGE SCALE GENOMIC DNA]</scope>
    <source>
        <strain evidence="1 2">DSM 44230</strain>
    </source>
</reference>
<dbReference type="SUPFAM" id="SSF52540">
    <property type="entry name" value="P-loop containing nucleoside triphosphate hydrolases"/>
    <property type="match status" value="1"/>
</dbReference>
<accession>A0A7W7CHU2</accession>